<protein>
    <submittedName>
        <fullName evidence="3">Trp region conserved hypothetical membrane protein</fullName>
    </submittedName>
</protein>
<evidence type="ECO:0000256" key="1">
    <source>
        <dbReference type="SAM" id="MobiDB-lite"/>
    </source>
</evidence>
<dbReference type="RefSeq" id="WP_073497202.1">
    <property type="nucleotide sequence ID" value="NZ_FRBI01000006.1"/>
</dbReference>
<dbReference type="STRING" id="310782.SAMN05216499_106172"/>
<dbReference type="InterPro" id="IPR011746">
    <property type="entry name" value="Trp_synth-assoc_CHP"/>
</dbReference>
<organism evidence="3 4">
    <name type="scientific">Actinacidiphila paucisporea</name>
    <dbReference type="NCBI Taxonomy" id="310782"/>
    <lineage>
        <taxon>Bacteria</taxon>
        <taxon>Bacillati</taxon>
        <taxon>Actinomycetota</taxon>
        <taxon>Actinomycetes</taxon>
        <taxon>Kitasatosporales</taxon>
        <taxon>Streptomycetaceae</taxon>
        <taxon>Actinacidiphila</taxon>
    </lineage>
</organism>
<dbReference type="EMBL" id="FRBI01000006">
    <property type="protein sequence ID" value="SHL82594.1"/>
    <property type="molecule type" value="Genomic_DNA"/>
</dbReference>
<keyword evidence="2" id="KW-0472">Membrane</keyword>
<keyword evidence="2" id="KW-1133">Transmembrane helix</keyword>
<dbReference type="AlphaFoldDB" id="A0A1M7DSX0"/>
<dbReference type="Pfam" id="PF09534">
    <property type="entry name" value="Trp_oprn_chp"/>
    <property type="match status" value="1"/>
</dbReference>
<name>A0A1M7DSX0_9ACTN</name>
<dbReference type="Proteomes" id="UP000184111">
    <property type="component" value="Unassembled WGS sequence"/>
</dbReference>
<gene>
    <name evidence="3" type="ORF">SAMN05216499_106172</name>
</gene>
<reference evidence="3 4" key="1">
    <citation type="submission" date="2016-11" db="EMBL/GenBank/DDBJ databases">
        <authorList>
            <person name="Jaros S."/>
            <person name="Januszkiewicz K."/>
            <person name="Wedrychowicz H."/>
        </authorList>
    </citation>
    <scope>NUCLEOTIDE SEQUENCE [LARGE SCALE GENOMIC DNA]</scope>
    <source>
        <strain evidence="3 4">CGMCC 4.2025</strain>
    </source>
</reference>
<proteinExistence type="predicted"/>
<keyword evidence="2" id="KW-0812">Transmembrane</keyword>
<sequence>MTSVPQQSRPAPDPAPTTEPDTAPRRAGTRTLAVALPAGAVGASLVLVAAGKTWSRGAAALGATRLPVHATGTDTTALPGALALVGLASLVAVFAVRRAGRYAVAALLALSGLGVVVTALSRRGDHAAINSAAGTAAGIARTTAEHTSTTAWPLVSAAGGALLLLAGLLALRYGPAWPAMSSRYDRPGTRRPVRARAAASAAAAGRPAAVDPDRAEDLWKALDRGEDPTQA</sequence>
<evidence type="ECO:0000313" key="3">
    <source>
        <dbReference type="EMBL" id="SHL82594.1"/>
    </source>
</evidence>
<feature type="compositionally biased region" description="Low complexity" evidence="1">
    <location>
        <begin position="195"/>
        <end position="210"/>
    </location>
</feature>
<feature type="region of interest" description="Disordered" evidence="1">
    <location>
        <begin position="1"/>
        <end position="25"/>
    </location>
</feature>
<feature type="region of interest" description="Disordered" evidence="1">
    <location>
        <begin position="184"/>
        <end position="231"/>
    </location>
</feature>
<accession>A0A1M7DSX0</accession>
<dbReference type="NCBIfam" id="TIGR02234">
    <property type="entry name" value="trp_oprn_chp"/>
    <property type="match status" value="1"/>
</dbReference>
<evidence type="ECO:0000256" key="2">
    <source>
        <dbReference type="SAM" id="Phobius"/>
    </source>
</evidence>
<feature type="transmembrane region" description="Helical" evidence="2">
    <location>
        <begin position="76"/>
        <end position="95"/>
    </location>
</feature>
<feature type="transmembrane region" description="Helical" evidence="2">
    <location>
        <begin position="151"/>
        <end position="171"/>
    </location>
</feature>
<feature type="transmembrane region" description="Helical" evidence="2">
    <location>
        <begin position="32"/>
        <end position="51"/>
    </location>
</feature>
<feature type="compositionally biased region" description="Basic and acidic residues" evidence="1">
    <location>
        <begin position="211"/>
        <end position="231"/>
    </location>
</feature>
<keyword evidence="4" id="KW-1185">Reference proteome</keyword>
<evidence type="ECO:0000313" key="4">
    <source>
        <dbReference type="Proteomes" id="UP000184111"/>
    </source>
</evidence>
<dbReference type="InterPro" id="IPR019051">
    <property type="entry name" value="Trp_biosyn_TM_oprn/chp"/>
</dbReference>
<feature type="transmembrane region" description="Helical" evidence="2">
    <location>
        <begin position="102"/>
        <end position="121"/>
    </location>
</feature>